<protein>
    <submittedName>
        <fullName evidence="1">Uncharacterized protein</fullName>
    </submittedName>
</protein>
<evidence type="ECO:0000313" key="1">
    <source>
        <dbReference type="EMBL" id="TKW00705.1"/>
    </source>
</evidence>
<sequence length="65" mass="7058">MYTASESSSLSCFRWVDLAEGQGNGMEDTSKVMLSIMILELALAERICVRDAAVEMHSIDTGSPC</sequence>
<proteinExistence type="predicted"/>
<reference evidence="1" key="1">
    <citation type="submission" date="2019-03" db="EMBL/GenBank/DDBJ databases">
        <title>WGS assembly of Setaria viridis.</title>
        <authorList>
            <person name="Huang P."/>
            <person name="Jenkins J."/>
            <person name="Grimwood J."/>
            <person name="Barry K."/>
            <person name="Healey A."/>
            <person name="Mamidi S."/>
            <person name="Sreedasyam A."/>
            <person name="Shu S."/>
            <person name="Feldman M."/>
            <person name="Wu J."/>
            <person name="Yu Y."/>
            <person name="Chen C."/>
            <person name="Johnson J."/>
            <person name="Rokhsar D."/>
            <person name="Baxter I."/>
            <person name="Schmutz J."/>
            <person name="Brutnell T."/>
            <person name="Kellogg E."/>
        </authorList>
    </citation>
    <scope>NUCLEOTIDE SEQUENCE [LARGE SCALE GENOMIC DNA]</scope>
</reference>
<dbReference type="Proteomes" id="UP000298652">
    <property type="component" value="Chromosome 8"/>
</dbReference>
<name>A0A4U6TIF2_SETVI</name>
<dbReference type="EMBL" id="CM016559">
    <property type="protein sequence ID" value="TKW00705.1"/>
    <property type="molecule type" value="Genomic_DNA"/>
</dbReference>
<dbReference type="Gramene" id="TKW00705">
    <property type="protein sequence ID" value="TKW00705"/>
    <property type="gene ID" value="SEVIR_8G129400v2"/>
</dbReference>
<evidence type="ECO:0000313" key="2">
    <source>
        <dbReference type="Proteomes" id="UP000298652"/>
    </source>
</evidence>
<dbReference type="AlphaFoldDB" id="A0A4U6TIF2"/>
<gene>
    <name evidence="1" type="ORF">SEVIR_8G129400v2</name>
</gene>
<keyword evidence="2" id="KW-1185">Reference proteome</keyword>
<accession>A0A4U6TIF2</accession>
<organism evidence="1 2">
    <name type="scientific">Setaria viridis</name>
    <name type="common">Green bristlegrass</name>
    <name type="synonym">Setaria italica subsp. viridis</name>
    <dbReference type="NCBI Taxonomy" id="4556"/>
    <lineage>
        <taxon>Eukaryota</taxon>
        <taxon>Viridiplantae</taxon>
        <taxon>Streptophyta</taxon>
        <taxon>Embryophyta</taxon>
        <taxon>Tracheophyta</taxon>
        <taxon>Spermatophyta</taxon>
        <taxon>Magnoliopsida</taxon>
        <taxon>Liliopsida</taxon>
        <taxon>Poales</taxon>
        <taxon>Poaceae</taxon>
        <taxon>PACMAD clade</taxon>
        <taxon>Panicoideae</taxon>
        <taxon>Panicodae</taxon>
        <taxon>Paniceae</taxon>
        <taxon>Cenchrinae</taxon>
        <taxon>Setaria</taxon>
    </lineage>
</organism>